<proteinExistence type="predicted"/>
<dbReference type="SUPFAM" id="SSF48403">
    <property type="entry name" value="Ankyrin repeat"/>
    <property type="match status" value="1"/>
</dbReference>
<gene>
    <name evidence="3" type="ORF">ORPV_155</name>
</gene>
<organism evidence="3">
    <name type="scientific">Orpheovirus IHUMI-LCC2</name>
    <dbReference type="NCBI Taxonomy" id="2023057"/>
    <lineage>
        <taxon>Viruses</taxon>
        <taxon>Varidnaviria</taxon>
        <taxon>Bamfordvirae</taxon>
        <taxon>Nucleocytoviricota</taxon>
        <taxon>Megaviricetes</taxon>
        <taxon>Pimascovirales</taxon>
        <taxon>Ocovirineae</taxon>
        <taxon>Orpheoviridae</taxon>
        <taxon>Alphaorpheovirus</taxon>
        <taxon>Alphaorpheovirus massiliense</taxon>
    </lineage>
</organism>
<dbReference type="Pfam" id="PF12796">
    <property type="entry name" value="Ank_2"/>
    <property type="match status" value="1"/>
</dbReference>
<dbReference type="PROSITE" id="PS50297">
    <property type="entry name" value="ANK_REP_REGION"/>
    <property type="match status" value="1"/>
</dbReference>
<dbReference type="InterPro" id="IPR002110">
    <property type="entry name" value="Ankyrin_rpt"/>
</dbReference>
<protein>
    <submittedName>
        <fullName evidence="3">Ankyrin-repeat protein</fullName>
    </submittedName>
</protein>
<accession>A0A2I2L3L1</accession>
<reference evidence="3" key="1">
    <citation type="submission" date="2017-08" db="EMBL/GenBank/DDBJ databases">
        <authorList>
            <consortium name="Urmite Genomes"/>
        </authorList>
    </citation>
    <scope>NUCLEOTIDE SEQUENCE [LARGE SCALE GENOMIC DNA]</scope>
    <source>
        <strain evidence="3">IHUMI-LCC2</strain>
    </source>
</reference>
<dbReference type="PANTHER" id="PTHR24198:SF165">
    <property type="entry name" value="ANKYRIN REPEAT-CONTAINING PROTEIN-RELATED"/>
    <property type="match status" value="1"/>
</dbReference>
<evidence type="ECO:0000313" key="3">
    <source>
        <dbReference type="EMBL" id="SNW62059.1"/>
    </source>
</evidence>
<dbReference type="PROSITE" id="PS50088">
    <property type="entry name" value="ANK_REPEAT"/>
    <property type="match status" value="1"/>
</dbReference>
<name>A0A2I2L3L1_9VIRU</name>
<keyword evidence="1" id="KW-0677">Repeat</keyword>
<dbReference type="KEGG" id="vg:35381912"/>
<keyword evidence="2" id="KW-0040">ANK repeat</keyword>
<dbReference type="PANTHER" id="PTHR24198">
    <property type="entry name" value="ANKYRIN REPEAT AND PROTEIN KINASE DOMAIN-CONTAINING PROTEIN"/>
    <property type="match status" value="1"/>
</dbReference>
<dbReference type="RefSeq" id="YP_009448361.1">
    <property type="nucleotide sequence ID" value="NC_036594.1"/>
</dbReference>
<dbReference type="InterPro" id="IPR036770">
    <property type="entry name" value="Ankyrin_rpt-contain_sf"/>
</dbReference>
<dbReference type="Proteomes" id="UP000236316">
    <property type="component" value="Segment"/>
</dbReference>
<evidence type="ECO:0000256" key="1">
    <source>
        <dbReference type="ARBA" id="ARBA00022737"/>
    </source>
</evidence>
<dbReference type="OrthoDB" id="1285at10501"/>
<evidence type="ECO:0000313" key="4">
    <source>
        <dbReference type="Proteomes" id="UP000236316"/>
    </source>
</evidence>
<dbReference type="Gene3D" id="1.25.40.20">
    <property type="entry name" value="Ankyrin repeat-containing domain"/>
    <property type="match status" value="1"/>
</dbReference>
<dbReference type="SMART" id="SM00248">
    <property type="entry name" value="ANK"/>
    <property type="match status" value="2"/>
</dbReference>
<dbReference type="GeneID" id="35381912"/>
<sequence>MNLDKTVKRIIFEDKLSKLAKDGSEKIITMIQKGKIDINERVRKGPTLLHLVCVGDNEKNKNLFNYLLHNGADINAKDRNGLTPIFYALVNKNIEFFRILLQDYVCEYDERLYYYTGSLVNSKSKYDNKTQKERDDNLDFHMKVSNLLKIRRNMNKKECSIPITLRYREIKNNYDI</sequence>
<dbReference type="EMBL" id="LT906555">
    <property type="protein sequence ID" value="SNW62059.1"/>
    <property type="molecule type" value="Genomic_DNA"/>
</dbReference>
<evidence type="ECO:0000256" key="2">
    <source>
        <dbReference type="ARBA" id="ARBA00023043"/>
    </source>
</evidence>
<keyword evidence="4" id="KW-1185">Reference proteome</keyword>